<keyword evidence="2" id="KW-0808">Transferase</keyword>
<keyword evidence="3" id="KW-1185">Reference proteome</keyword>
<sequence>MSGKPVPEYARFCYASDDMDDRAGIDEYTAWENKILAEDSVQHLGQFVGRQMGHDGPTTFVSHTQGSYNVVFRFRLAAGGHGSDSGTSGRHVALRVPRPGHTVAALMPEKIENEVHWMQYFEEHAIAKVPHVYSWSASWDNDIGQPFILMDFMEGESLNDCLIRWLRSTDPADRKLFRTSFEQVAALYLSLDRHRFDKIGCVTRASSGAWAVTRRPLTHDMHDTAVQLRDATSPMHGWPTGPLRSAAEYQALVASMHSALQNSLRTINVPASWHVDQDKRLYCVLQEGAAIDMPRAMETARTRILSRYAFAHPDSVAFLQPQRDADRATDPLPFAIFNPDLGAQNILVDPKTAHITALIDFEYTNAMPAALARDPPLFLLPYSLEASFKLGTLSVWIEQYRPAVNAFLGILEDLEKRQHQQARDPPLSKQMRESFESMQWLVRLAYYSLDFADAVFCEQRHLLPSLDEHLLQIAIQEYQDHTKRQIALYEQELATLTRKK</sequence>
<dbReference type="PANTHER" id="PTHR21310:SF37">
    <property type="entry name" value="AMINOGLYCOSIDE PHOSPHOTRANSFERASE DOMAIN-CONTAINING PROTEIN"/>
    <property type="match status" value="1"/>
</dbReference>
<dbReference type="AlphaFoldDB" id="A0A167QD62"/>
<organism evidence="2 3">
    <name type="scientific">Niveomyces insectorum RCEF 264</name>
    <dbReference type="NCBI Taxonomy" id="1081102"/>
    <lineage>
        <taxon>Eukaryota</taxon>
        <taxon>Fungi</taxon>
        <taxon>Dikarya</taxon>
        <taxon>Ascomycota</taxon>
        <taxon>Pezizomycotina</taxon>
        <taxon>Sordariomycetes</taxon>
        <taxon>Hypocreomycetidae</taxon>
        <taxon>Hypocreales</taxon>
        <taxon>Cordycipitaceae</taxon>
        <taxon>Niveomyces</taxon>
    </lineage>
</organism>
<dbReference type="Gene3D" id="3.30.200.20">
    <property type="entry name" value="Phosphorylase Kinase, domain 1"/>
    <property type="match status" value="1"/>
</dbReference>
<dbReference type="InterPro" id="IPR002575">
    <property type="entry name" value="Aminoglycoside_PTrfase"/>
</dbReference>
<dbReference type="SUPFAM" id="SSF56112">
    <property type="entry name" value="Protein kinase-like (PK-like)"/>
    <property type="match status" value="1"/>
</dbReference>
<dbReference type="EMBL" id="AZHD01000014">
    <property type="protein sequence ID" value="OAA57531.1"/>
    <property type="molecule type" value="Genomic_DNA"/>
</dbReference>
<evidence type="ECO:0000259" key="1">
    <source>
        <dbReference type="Pfam" id="PF01636"/>
    </source>
</evidence>
<feature type="domain" description="Aminoglycoside phosphotransferase" evidence="1">
    <location>
        <begin position="87"/>
        <end position="368"/>
    </location>
</feature>
<evidence type="ECO:0000313" key="2">
    <source>
        <dbReference type="EMBL" id="OAA57531.1"/>
    </source>
</evidence>
<accession>A0A167QD62</accession>
<gene>
    <name evidence="2" type="ORF">SPI_07190</name>
</gene>
<dbReference type="GO" id="GO:0016301">
    <property type="term" value="F:kinase activity"/>
    <property type="evidence" value="ECO:0007669"/>
    <property type="project" value="UniProtKB-KW"/>
</dbReference>
<dbReference type="OrthoDB" id="4867133at2759"/>
<dbReference type="InterPro" id="IPR051678">
    <property type="entry name" value="AGP_Transferase"/>
</dbReference>
<keyword evidence="2" id="KW-0418">Kinase</keyword>
<dbReference type="PANTHER" id="PTHR21310">
    <property type="entry name" value="AMINOGLYCOSIDE PHOSPHOTRANSFERASE-RELATED-RELATED"/>
    <property type="match status" value="1"/>
</dbReference>
<reference evidence="2 3" key="1">
    <citation type="journal article" date="2016" name="Genome Biol. Evol.">
        <title>Divergent and convergent evolution of fungal pathogenicity.</title>
        <authorList>
            <person name="Shang Y."/>
            <person name="Xiao G."/>
            <person name="Zheng P."/>
            <person name="Cen K."/>
            <person name="Zhan S."/>
            <person name="Wang C."/>
        </authorList>
    </citation>
    <scope>NUCLEOTIDE SEQUENCE [LARGE SCALE GENOMIC DNA]</scope>
    <source>
        <strain evidence="2 3">RCEF 264</strain>
    </source>
</reference>
<comment type="caution">
    <text evidence="2">The sequence shown here is derived from an EMBL/GenBank/DDBJ whole genome shotgun (WGS) entry which is preliminary data.</text>
</comment>
<dbReference type="Pfam" id="PF01636">
    <property type="entry name" value="APH"/>
    <property type="match status" value="1"/>
</dbReference>
<evidence type="ECO:0000313" key="3">
    <source>
        <dbReference type="Proteomes" id="UP000076874"/>
    </source>
</evidence>
<proteinExistence type="predicted"/>
<name>A0A167QD62_9HYPO</name>
<protein>
    <submittedName>
        <fullName evidence="2">Protein kinase-like domain protein</fullName>
    </submittedName>
</protein>
<dbReference type="Proteomes" id="UP000076874">
    <property type="component" value="Unassembled WGS sequence"/>
</dbReference>
<dbReference type="InterPro" id="IPR011009">
    <property type="entry name" value="Kinase-like_dom_sf"/>
</dbReference>